<feature type="transmembrane region" description="Helical" evidence="7">
    <location>
        <begin position="85"/>
        <end position="102"/>
    </location>
</feature>
<keyword evidence="6 7" id="KW-0472">Membrane</keyword>
<keyword evidence="10" id="KW-1185">Reference proteome</keyword>
<keyword evidence="2" id="KW-0813">Transport</keyword>
<dbReference type="CDD" id="cd17329">
    <property type="entry name" value="MFS_MdtH_MDR_like"/>
    <property type="match status" value="1"/>
</dbReference>
<evidence type="ECO:0000313" key="9">
    <source>
        <dbReference type="EMBL" id="KEQ26194.1"/>
    </source>
</evidence>
<proteinExistence type="predicted"/>
<dbReference type="InterPro" id="IPR005829">
    <property type="entry name" value="Sugar_transporter_CS"/>
</dbReference>
<dbReference type="OrthoDB" id="8952229at2"/>
<reference evidence="9 10" key="1">
    <citation type="submission" date="2014-06" db="EMBL/GenBank/DDBJ databases">
        <title>Draft genome sequence of Paenibacillus sp. MSt1.</title>
        <authorList>
            <person name="Aw Y.K."/>
            <person name="Ong K.S."/>
            <person name="Gan H.M."/>
            <person name="Lee S.M."/>
        </authorList>
    </citation>
    <scope>NUCLEOTIDE SEQUENCE [LARGE SCALE GENOMIC DNA]</scope>
    <source>
        <strain evidence="9 10">MSt1</strain>
    </source>
</reference>
<dbReference type="InterPro" id="IPR036259">
    <property type="entry name" value="MFS_trans_sf"/>
</dbReference>
<dbReference type="EMBL" id="JNVM01000007">
    <property type="protein sequence ID" value="KEQ26194.1"/>
    <property type="molecule type" value="Genomic_DNA"/>
</dbReference>
<protein>
    <submittedName>
        <fullName evidence="9">Membrane protein</fullName>
    </submittedName>
</protein>
<dbReference type="PROSITE" id="PS00216">
    <property type="entry name" value="SUGAR_TRANSPORT_1"/>
    <property type="match status" value="1"/>
</dbReference>
<dbReference type="GO" id="GO:0022857">
    <property type="term" value="F:transmembrane transporter activity"/>
    <property type="evidence" value="ECO:0007669"/>
    <property type="project" value="InterPro"/>
</dbReference>
<dbReference type="InterPro" id="IPR020846">
    <property type="entry name" value="MFS_dom"/>
</dbReference>
<evidence type="ECO:0000256" key="1">
    <source>
        <dbReference type="ARBA" id="ARBA00004651"/>
    </source>
</evidence>
<dbReference type="Gene3D" id="1.20.1250.20">
    <property type="entry name" value="MFS general substrate transporter like domains"/>
    <property type="match status" value="1"/>
</dbReference>
<evidence type="ECO:0000256" key="2">
    <source>
        <dbReference type="ARBA" id="ARBA00022448"/>
    </source>
</evidence>
<keyword evidence="3" id="KW-1003">Cell membrane</keyword>
<evidence type="ECO:0000256" key="7">
    <source>
        <dbReference type="SAM" id="Phobius"/>
    </source>
</evidence>
<comment type="caution">
    <text evidence="9">The sequence shown here is derived from an EMBL/GenBank/DDBJ whole genome shotgun (WGS) entry which is preliminary data.</text>
</comment>
<evidence type="ECO:0000259" key="8">
    <source>
        <dbReference type="PROSITE" id="PS50850"/>
    </source>
</evidence>
<feature type="transmembrane region" description="Helical" evidence="7">
    <location>
        <begin position="376"/>
        <end position="394"/>
    </location>
</feature>
<accession>A0A081P671</accession>
<feature type="transmembrane region" description="Helical" evidence="7">
    <location>
        <begin position="288"/>
        <end position="308"/>
    </location>
</feature>
<evidence type="ECO:0000256" key="4">
    <source>
        <dbReference type="ARBA" id="ARBA00022692"/>
    </source>
</evidence>
<keyword evidence="5 7" id="KW-1133">Transmembrane helix</keyword>
<feature type="transmembrane region" description="Helical" evidence="7">
    <location>
        <begin position="257"/>
        <end position="276"/>
    </location>
</feature>
<dbReference type="RefSeq" id="WP_036679992.1">
    <property type="nucleotide sequence ID" value="NZ_JNVM01000007.1"/>
</dbReference>
<feature type="transmembrane region" description="Helical" evidence="7">
    <location>
        <begin position="226"/>
        <end position="245"/>
    </location>
</feature>
<feature type="transmembrane region" description="Helical" evidence="7">
    <location>
        <begin position="172"/>
        <end position="193"/>
    </location>
</feature>
<name>A0A081P671_9BACL</name>
<evidence type="ECO:0000256" key="6">
    <source>
        <dbReference type="ARBA" id="ARBA00023136"/>
    </source>
</evidence>
<dbReference type="InterPro" id="IPR011701">
    <property type="entry name" value="MFS"/>
</dbReference>
<organism evidence="9 10">
    <name type="scientific">Paenibacillus tyrfis</name>
    <dbReference type="NCBI Taxonomy" id="1501230"/>
    <lineage>
        <taxon>Bacteria</taxon>
        <taxon>Bacillati</taxon>
        <taxon>Bacillota</taxon>
        <taxon>Bacilli</taxon>
        <taxon>Bacillales</taxon>
        <taxon>Paenibacillaceae</taxon>
        <taxon>Paenibacillus</taxon>
    </lineage>
</organism>
<feature type="transmembrane region" description="Helical" evidence="7">
    <location>
        <begin position="145"/>
        <end position="166"/>
    </location>
</feature>
<dbReference type="SUPFAM" id="SSF103473">
    <property type="entry name" value="MFS general substrate transporter"/>
    <property type="match status" value="1"/>
</dbReference>
<evidence type="ECO:0000256" key="3">
    <source>
        <dbReference type="ARBA" id="ARBA00022475"/>
    </source>
</evidence>
<dbReference type="PANTHER" id="PTHR43414:SF1">
    <property type="entry name" value="PEPTIDE PERMEASE"/>
    <property type="match status" value="1"/>
</dbReference>
<dbReference type="GO" id="GO:0005886">
    <property type="term" value="C:plasma membrane"/>
    <property type="evidence" value="ECO:0007669"/>
    <property type="project" value="UniProtKB-SubCell"/>
</dbReference>
<dbReference type="Proteomes" id="UP000028123">
    <property type="component" value="Unassembled WGS sequence"/>
</dbReference>
<dbReference type="PANTHER" id="PTHR43414">
    <property type="entry name" value="MULTIDRUG RESISTANCE PROTEIN MDTG"/>
    <property type="match status" value="1"/>
</dbReference>
<dbReference type="PROSITE" id="PS50850">
    <property type="entry name" value="MFS"/>
    <property type="match status" value="1"/>
</dbReference>
<dbReference type="Pfam" id="PF07690">
    <property type="entry name" value="MFS_1"/>
    <property type="match status" value="1"/>
</dbReference>
<dbReference type="eggNOG" id="COG2814">
    <property type="taxonomic scope" value="Bacteria"/>
</dbReference>
<feature type="domain" description="Major facilitator superfamily (MFS) profile" evidence="8">
    <location>
        <begin position="19"/>
        <end position="401"/>
    </location>
</feature>
<dbReference type="AlphaFoldDB" id="A0A081P671"/>
<feature type="transmembrane region" description="Helical" evidence="7">
    <location>
        <begin position="51"/>
        <end position="73"/>
    </location>
</feature>
<gene>
    <name evidence="9" type="ORF">ET33_34560</name>
</gene>
<keyword evidence="4 7" id="KW-0812">Transmembrane</keyword>
<feature type="transmembrane region" description="Helical" evidence="7">
    <location>
        <begin position="20"/>
        <end position="45"/>
    </location>
</feature>
<sequence length="410" mass="44490">MFATVKSRLLHFLRDYHPIVHVLLVGTALARIASSMSMPFLAIYLSRESGLHPIMIGAIIGIGSLAGMAGGFVGGALSDRLGRKFIMMIALLGWVIVFAGFAFSKAPLLFMLFNMLNGLCRSLYEPVSQALMADVTVKEKRLNVFSMRYLAINVGVAVGPLLGAYFGMFEAWLPFLVTAFIYLTYAGLLYALLQAFGIRQIEGEHRSGVTVRSAWRVIASDRVFRYYIAGGIIGAIGYSQMMATLSQYVQQSVADGATLFALLMTINAVTVVLLQVPLSKMFESRGPMAAIAVGGLMFALGDIGYAVSAGWIGFMISMVLFTVGEVLNFPATNMLIDRLAPEGMRGTYFGAQSFTNFGHFLGPLAGGVLLSEWGGGPLFSVMAAVTVAGIYFYWKGQQVYKMFHNSHENP</sequence>
<evidence type="ECO:0000313" key="10">
    <source>
        <dbReference type="Proteomes" id="UP000028123"/>
    </source>
</evidence>
<comment type="subcellular location">
    <subcellularLocation>
        <location evidence="1">Cell membrane</location>
        <topology evidence="1">Multi-pass membrane protein</topology>
    </subcellularLocation>
</comment>
<evidence type="ECO:0000256" key="5">
    <source>
        <dbReference type="ARBA" id="ARBA00022989"/>
    </source>
</evidence>